<dbReference type="OrthoDB" id="6743260at2759"/>
<dbReference type="InterPro" id="IPR004117">
    <property type="entry name" value="7tm6_olfct_rcpt"/>
</dbReference>
<dbReference type="GO" id="GO:0007165">
    <property type="term" value="P:signal transduction"/>
    <property type="evidence" value="ECO:0007669"/>
    <property type="project" value="UniProtKB-KW"/>
</dbReference>
<evidence type="ECO:0000256" key="7">
    <source>
        <dbReference type="ARBA" id="ARBA00023136"/>
    </source>
</evidence>
<dbReference type="PANTHER" id="PTHR21137:SF35">
    <property type="entry name" value="ODORANT RECEPTOR 19A-RELATED"/>
    <property type="match status" value="1"/>
</dbReference>
<dbReference type="GO" id="GO:0004984">
    <property type="term" value="F:olfactory receptor activity"/>
    <property type="evidence" value="ECO:0007669"/>
    <property type="project" value="InterPro"/>
</dbReference>
<evidence type="ECO:0000256" key="2">
    <source>
        <dbReference type="ARBA" id="ARBA00022475"/>
    </source>
</evidence>
<dbReference type="Pfam" id="PF02949">
    <property type="entry name" value="7tm_6"/>
    <property type="match status" value="1"/>
</dbReference>
<dbReference type="Proteomes" id="UP001153636">
    <property type="component" value="Chromosome 7"/>
</dbReference>
<evidence type="ECO:0000256" key="8">
    <source>
        <dbReference type="ARBA" id="ARBA00023170"/>
    </source>
</evidence>
<keyword evidence="4" id="KW-0812">Transmembrane</keyword>
<reference evidence="11" key="1">
    <citation type="submission" date="2022-01" db="EMBL/GenBank/DDBJ databases">
        <authorList>
            <person name="King R."/>
        </authorList>
    </citation>
    <scope>NUCLEOTIDE SEQUENCE</scope>
</reference>
<dbReference type="GO" id="GO:0005886">
    <property type="term" value="C:plasma membrane"/>
    <property type="evidence" value="ECO:0007669"/>
    <property type="project" value="UniProtKB-SubCell"/>
</dbReference>
<protein>
    <submittedName>
        <fullName evidence="11">Uncharacterized protein</fullName>
    </submittedName>
</protein>
<evidence type="ECO:0000256" key="10">
    <source>
        <dbReference type="SAM" id="SignalP"/>
    </source>
</evidence>
<keyword evidence="3" id="KW-0716">Sensory transduction</keyword>
<keyword evidence="2" id="KW-1003">Cell membrane</keyword>
<feature type="signal peptide" evidence="10">
    <location>
        <begin position="1"/>
        <end position="20"/>
    </location>
</feature>
<keyword evidence="10" id="KW-0732">Signal</keyword>
<evidence type="ECO:0000256" key="1">
    <source>
        <dbReference type="ARBA" id="ARBA00004651"/>
    </source>
</evidence>
<proteinExistence type="predicted"/>
<accession>A0A9P0GL83</accession>
<keyword evidence="8" id="KW-0675">Receptor</keyword>
<keyword evidence="5" id="KW-0552">Olfaction</keyword>
<evidence type="ECO:0000256" key="9">
    <source>
        <dbReference type="ARBA" id="ARBA00023224"/>
    </source>
</evidence>
<keyword evidence="12" id="KW-1185">Reference proteome</keyword>
<evidence type="ECO:0000256" key="6">
    <source>
        <dbReference type="ARBA" id="ARBA00022989"/>
    </source>
</evidence>
<keyword evidence="9" id="KW-0807">Transducer</keyword>
<evidence type="ECO:0000313" key="12">
    <source>
        <dbReference type="Proteomes" id="UP001153636"/>
    </source>
</evidence>
<evidence type="ECO:0000256" key="4">
    <source>
        <dbReference type="ARBA" id="ARBA00022692"/>
    </source>
</evidence>
<feature type="chain" id="PRO_5040147554" evidence="10">
    <location>
        <begin position="21"/>
        <end position="178"/>
    </location>
</feature>
<keyword evidence="6" id="KW-1133">Transmembrane helix</keyword>
<dbReference type="PANTHER" id="PTHR21137">
    <property type="entry name" value="ODORANT RECEPTOR"/>
    <property type="match status" value="1"/>
</dbReference>
<dbReference type="GO" id="GO:0005549">
    <property type="term" value="F:odorant binding"/>
    <property type="evidence" value="ECO:0007669"/>
    <property type="project" value="InterPro"/>
</dbReference>
<evidence type="ECO:0000256" key="5">
    <source>
        <dbReference type="ARBA" id="ARBA00022725"/>
    </source>
</evidence>
<evidence type="ECO:0000313" key="11">
    <source>
        <dbReference type="EMBL" id="CAH1113198.1"/>
    </source>
</evidence>
<comment type="subcellular location">
    <subcellularLocation>
        <location evidence="1">Cell membrane</location>
        <topology evidence="1">Multi-pass membrane protein</topology>
    </subcellularLocation>
</comment>
<name>A0A9P0GL83_9CUCU</name>
<sequence length="178" mass="20385">MGVAYIPLVLLSPLLSSERALPFPCELPLAWRDSPTFEILYTIQYISLHLSINYGTQGSDDLVLCICEAAANQYRILQKCFLAFNTPAKTTTVQLIITYIYIFGFLFQLGIDCFIGNDLYNQAVLLTDCIFESNWTSIESKEFRKDIAFVIQQSQQYPKFTAYNIYDLNMVSFGKVYE</sequence>
<evidence type="ECO:0000256" key="3">
    <source>
        <dbReference type="ARBA" id="ARBA00022606"/>
    </source>
</evidence>
<dbReference type="EMBL" id="OV651819">
    <property type="protein sequence ID" value="CAH1113198.1"/>
    <property type="molecule type" value="Genomic_DNA"/>
</dbReference>
<dbReference type="AlphaFoldDB" id="A0A9P0GL83"/>
<keyword evidence="7" id="KW-0472">Membrane</keyword>
<gene>
    <name evidence="11" type="ORF">PSYICH_LOCUS13796</name>
</gene>
<organism evidence="11 12">
    <name type="scientific">Psylliodes chrysocephalus</name>
    <dbReference type="NCBI Taxonomy" id="3402493"/>
    <lineage>
        <taxon>Eukaryota</taxon>
        <taxon>Metazoa</taxon>
        <taxon>Ecdysozoa</taxon>
        <taxon>Arthropoda</taxon>
        <taxon>Hexapoda</taxon>
        <taxon>Insecta</taxon>
        <taxon>Pterygota</taxon>
        <taxon>Neoptera</taxon>
        <taxon>Endopterygota</taxon>
        <taxon>Coleoptera</taxon>
        <taxon>Polyphaga</taxon>
        <taxon>Cucujiformia</taxon>
        <taxon>Chrysomeloidea</taxon>
        <taxon>Chrysomelidae</taxon>
        <taxon>Galerucinae</taxon>
        <taxon>Alticini</taxon>
        <taxon>Psylliodes</taxon>
    </lineage>
</organism>